<protein>
    <recommendedName>
        <fullName evidence="7">EamA domain-containing protein</fullName>
    </recommendedName>
</protein>
<feature type="transmembrane region" description="Helical" evidence="6">
    <location>
        <begin position="311"/>
        <end position="330"/>
    </location>
</feature>
<gene>
    <name evidence="8" type="ORF">Fcan01_14188</name>
</gene>
<evidence type="ECO:0000256" key="3">
    <source>
        <dbReference type="ARBA" id="ARBA00022989"/>
    </source>
</evidence>
<feature type="transmembrane region" description="Helical" evidence="6">
    <location>
        <begin position="285"/>
        <end position="305"/>
    </location>
</feature>
<comment type="subcellular location">
    <subcellularLocation>
        <location evidence="1">Membrane</location>
        <topology evidence="1">Multi-pass membrane protein</topology>
    </subcellularLocation>
</comment>
<feature type="transmembrane region" description="Helical" evidence="6">
    <location>
        <begin position="72"/>
        <end position="90"/>
    </location>
</feature>
<dbReference type="OMA" id="HLLMTWS"/>
<name>A0A226E0L0_FOLCA</name>
<accession>A0A226E0L0</accession>
<dbReference type="GO" id="GO:0016020">
    <property type="term" value="C:membrane"/>
    <property type="evidence" value="ECO:0007669"/>
    <property type="project" value="UniProtKB-SubCell"/>
</dbReference>
<dbReference type="InterPro" id="IPR037185">
    <property type="entry name" value="EmrE-like"/>
</dbReference>
<feature type="transmembrane region" description="Helical" evidence="6">
    <location>
        <begin position="40"/>
        <end position="60"/>
    </location>
</feature>
<evidence type="ECO:0000256" key="6">
    <source>
        <dbReference type="SAM" id="Phobius"/>
    </source>
</evidence>
<evidence type="ECO:0000313" key="9">
    <source>
        <dbReference type="Proteomes" id="UP000198287"/>
    </source>
</evidence>
<evidence type="ECO:0000256" key="4">
    <source>
        <dbReference type="ARBA" id="ARBA00023136"/>
    </source>
</evidence>
<keyword evidence="2 6" id="KW-0812">Transmembrane</keyword>
<evidence type="ECO:0000256" key="2">
    <source>
        <dbReference type="ARBA" id="ARBA00022692"/>
    </source>
</evidence>
<keyword evidence="9" id="KW-1185">Reference proteome</keyword>
<evidence type="ECO:0000256" key="1">
    <source>
        <dbReference type="ARBA" id="ARBA00004141"/>
    </source>
</evidence>
<feature type="transmembrane region" description="Helical" evidence="6">
    <location>
        <begin position="251"/>
        <end position="273"/>
    </location>
</feature>
<dbReference type="PANTHER" id="PTHR22911">
    <property type="entry name" value="ACYL-MALONYL CONDENSING ENZYME-RELATED"/>
    <property type="match status" value="1"/>
</dbReference>
<feature type="compositionally biased region" description="Basic and acidic residues" evidence="5">
    <location>
        <begin position="1"/>
        <end position="13"/>
    </location>
</feature>
<keyword evidence="4 6" id="KW-0472">Membrane</keyword>
<dbReference type="SUPFAM" id="SSF103481">
    <property type="entry name" value="Multidrug resistance efflux transporter EmrE"/>
    <property type="match status" value="2"/>
</dbReference>
<feature type="region of interest" description="Disordered" evidence="5">
    <location>
        <begin position="1"/>
        <end position="33"/>
    </location>
</feature>
<evidence type="ECO:0000313" key="8">
    <source>
        <dbReference type="EMBL" id="OXA51262.1"/>
    </source>
</evidence>
<feature type="transmembrane region" description="Helical" evidence="6">
    <location>
        <begin position="191"/>
        <end position="212"/>
    </location>
</feature>
<keyword evidence="3 6" id="KW-1133">Transmembrane helix</keyword>
<dbReference type="InterPro" id="IPR000620">
    <property type="entry name" value="EamA_dom"/>
</dbReference>
<organism evidence="8 9">
    <name type="scientific">Folsomia candida</name>
    <name type="common">Springtail</name>
    <dbReference type="NCBI Taxonomy" id="158441"/>
    <lineage>
        <taxon>Eukaryota</taxon>
        <taxon>Metazoa</taxon>
        <taxon>Ecdysozoa</taxon>
        <taxon>Arthropoda</taxon>
        <taxon>Hexapoda</taxon>
        <taxon>Collembola</taxon>
        <taxon>Entomobryomorpha</taxon>
        <taxon>Isotomoidea</taxon>
        <taxon>Isotomidae</taxon>
        <taxon>Proisotominae</taxon>
        <taxon>Folsomia</taxon>
    </lineage>
</organism>
<dbReference type="Pfam" id="PF00892">
    <property type="entry name" value="EamA"/>
    <property type="match status" value="2"/>
</dbReference>
<feature type="domain" description="EamA" evidence="7">
    <location>
        <begin position="41"/>
        <end position="176"/>
    </location>
</feature>
<dbReference type="Proteomes" id="UP000198287">
    <property type="component" value="Unassembled WGS sequence"/>
</dbReference>
<feature type="transmembrane region" description="Helical" evidence="6">
    <location>
        <begin position="156"/>
        <end position="176"/>
    </location>
</feature>
<dbReference type="AlphaFoldDB" id="A0A226E0L0"/>
<feature type="compositionally biased region" description="Low complexity" evidence="5">
    <location>
        <begin position="17"/>
        <end position="31"/>
    </location>
</feature>
<dbReference type="PANTHER" id="PTHR22911:SF6">
    <property type="entry name" value="SOLUTE CARRIER FAMILY 35 MEMBER G1"/>
    <property type="match status" value="1"/>
</dbReference>
<dbReference type="OrthoDB" id="306876at2759"/>
<proteinExistence type="predicted"/>
<comment type="caution">
    <text evidence="8">The sequence shown here is derived from an EMBL/GenBank/DDBJ whole genome shotgun (WGS) entry which is preliminary data.</text>
</comment>
<reference evidence="8 9" key="1">
    <citation type="submission" date="2015-12" db="EMBL/GenBank/DDBJ databases">
        <title>The genome of Folsomia candida.</title>
        <authorList>
            <person name="Faddeeva A."/>
            <person name="Derks M.F."/>
            <person name="Anvar Y."/>
            <person name="Smit S."/>
            <person name="Van Straalen N."/>
            <person name="Roelofs D."/>
        </authorList>
    </citation>
    <scope>NUCLEOTIDE SEQUENCE [LARGE SCALE GENOMIC DNA]</scope>
    <source>
        <strain evidence="8 9">VU population</strain>
        <tissue evidence="8">Whole body</tissue>
    </source>
</reference>
<evidence type="ECO:0000256" key="5">
    <source>
        <dbReference type="SAM" id="MobiDB-lite"/>
    </source>
</evidence>
<evidence type="ECO:0000259" key="7">
    <source>
        <dbReference type="Pfam" id="PF00892"/>
    </source>
</evidence>
<sequence>MEEEESQKLHPEEDTLPTVVASTDSAASSPSGRPPWLKRYLGILLALCASLLFPLTGLLVKTLVKTYHPFNVAFWRFQGILLPAIPMALCRPSAKKDGKKNKNIFAPITSGEDAAQNRVLLVFYSLRYITIADSSVISFSTPVWVTLLAHVTLGEACSVMTILAGVLSLAGVLIISRPPMLTGQESWDGDTLIGVALALGCMVCATSTFVILRRLRTMSYALLNLFFGIWGSLETLFLSALIWTFSPPMNWWDGGLAIALGVLSFISQLCMTLSFKYETAGVISLIRTLDVIFTFIWQYLVFQVVPDRFSVIGAIIVLTGIGLVGVRKWLTELDPQDPRRKRFALLLI</sequence>
<feature type="domain" description="EamA" evidence="7">
    <location>
        <begin position="193"/>
        <end position="324"/>
    </location>
</feature>
<dbReference type="EMBL" id="LNIX01000008">
    <property type="protein sequence ID" value="OXA51262.1"/>
    <property type="molecule type" value="Genomic_DNA"/>
</dbReference>
<feature type="transmembrane region" description="Helical" evidence="6">
    <location>
        <begin position="224"/>
        <end position="245"/>
    </location>
</feature>